<name>A0ABU7BJQ9_9TELE</name>
<protein>
    <submittedName>
        <fullName evidence="2">Uncharacterized protein</fullName>
    </submittedName>
</protein>
<dbReference type="EMBL" id="JAHUTI010054124">
    <property type="protein sequence ID" value="MED6249974.1"/>
    <property type="molecule type" value="Genomic_DNA"/>
</dbReference>
<accession>A0ABU7BJQ9</accession>
<organism evidence="2 3">
    <name type="scientific">Ataeniobius toweri</name>
    <dbReference type="NCBI Taxonomy" id="208326"/>
    <lineage>
        <taxon>Eukaryota</taxon>
        <taxon>Metazoa</taxon>
        <taxon>Chordata</taxon>
        <taxon>Craniata</taxon>
        <taxon>Vertebrata</taxon>
        <taxon>Euteleostomi</taxon>
        <taxon>Actinopterygii</taxon>
        <taxon>Neopterygii</taxon>
        <taxon>Teleostei</taxon>
        <taxon>Neoteleostei</taxon>
        <taxon>Acanthomorphata</taxon>
        <taxon>Ovalentaria</taxon>
        <taxon>Atherinomorphae</taxon>
        <taxon>Cyprinodontiformes</taxon>
        <taxon>Goodeidae</taxon>
        <taxon>Ataeniobius</taxon>
    </lineage>
</organism>
<reference evidence="2 3" key="1">
    <citation type="submission" date="2021-07" db="EMBL/GenBank/DDBJ databases">
        <authorList>
            <person name="Palmer J.M."/>
        </authorList>
    </citation>
    <scope>NUCLEOTIDE SEQUENCE [LARGE SCALE GENOMIC DNA]</scope>
    <source>
        <strain evidence="2 3">AT_MEX2019</strain>
        <tissue evidence="2">Muscle</tissue>
    </source>
</reference>
<proteinExistence type="predicted"/>
<feature type="compositionally biased region" description="Basic and acidic residues" evidence="1">
    <location>
        <begin position="69"/>
        <end position="83"/>
    </location>
</feature>
<dbReference type="Proteomes" id="UP001345963">
    <property type="component" value="Unassembled WGS sequence"/>
</dbReference>
<feature type="region of interest" description="Disordered" evidence="1">
    <location>
        <begin position="1"/>
        <end position="36"/>
    </location>
</feature>
<comment type="caution">
    <text evidence="2">The sequence shown here is derived from an EMBL/GenBank/DDBJ whole genome shotgun (WGS) entry which is preliminary data.</text>
</comment>
<evidence type="ECO:0000313" key="2">
    <source>
        <dbReference type="EMBL" id="MED6249974.1"/>
    </source>
</evidence>
<evidence type="ECO:0000313" key="3">
    <source>
        <dbReference type="Proteomes" id="UP001345963"/>
    </source>
</evidence>
<keyword evidence="3" id="KW-1185">Reference proteome</keyword>
<sequence>MGIFPKFGGDGHPKESSPFINSSAASDMKKSQQYDGKSMALFEEEIDTSPMVSSLLSSLANYSNLPTGSKEHEEAENNEEGARPSKKPVKVGHCSSIFVNGKLYLI</sequence>
<evidence type="ECO:0000256" key="1">
    <source>
        <dbReference type="SAM" id="MobiDB-lite"/>
    </source>
</evidence>
<gene>
    <name evidence="2" type="ORF">ATANTOWER_022611</name>
</gene>
<feature type="region of interest" description="Disordered" evidence="1">
    <location>
        <begin position="63"/>
        <end position="89"/>
    </location>
</feature>